<keyword evidence="1" id="KW-0378">Hydrolase</keyword>
<protein>
    <submittedName>
        <fullName evidence="1">Metal-dependent hydrolase of the beta-lactamase superfamily transporter III</fullName>
    </submittedName>
</protein>
<reference evidence="1 2" key="1">
    <citation type="submission" date="2018-06" db="EMBL/GenBank/DDBJ databases">
        <authorList>
            <consortium name="Pathogen Informatics"/>
            <person name="Doyle S."/>
        </authorList>
    </citation>
    <scope>NUCLEOTIDE SEQUENCE [LARGE SCALE GENOMIC DNA]</scope>
    <source>
        <strain evidence="1 2">NCTC13316</strain>
    </source>
</reference>
<keyword evidence="2" id="KW-1185">Reference proteome</keyword>
<dbReference type="OrthoDB" id="9803916at2"/>
<dbReference type="GO" id="GO:0016787">
    <property type="term" value="F:hydrolase activity"/>
    <property type="evidence" value="ECO:0007669"/>
    <property type="project" value="UniProtKB-KW"/>
</dbReference>
<accession>A0A378JGF9</accession>
<dbReference type="Gene3D" id="3.60.15.10">
    <property type="entry name" value="Ribonuclease Z/Hydroxyacylglutathione hydrolase-like"/>
    <property type="match status" value="1"/>
</dbReference>
<dbReference type="SUPFAM" id="SSF56281">
    <property type="entry name" value="Metallo-hydrolase/oxidoreductase"/>
    <property type="match status" value="1"/>
</dbReference>
<organism evidence="1 2">
    <name type="scientific">Legionella busanensis</name>
    <dbReference type="NCBI Taxonomy" id="190655"/>
    <lineage>
        <taxon>Bacteria</taxon>
        <taxon>Pseudomonadati</taxon>
        <taxon>Pseudomonadota</taxon>
        <taxon>Gammaproteobacteria</taxon>
        <taxon>Legionellales</taxon>
        <taxon>Legionellaceae</taxon>
        <taxon>Legionella</taxon>
    </lineage>
</organism>
<dbReference type="PANTHER" id="PTHR42663:SF6">
    <property type="entry name" value="HYDROLASE C777.06C-RELATED"/>
    <property type="match status" value="1"/>
</dbReference>
<dbReference type="Pfam" id="PF23023">
    <property type="entry name" value="Anti-Pycsar_Apyc1"/>
    <property type="match status" value="1"/>
</dbReference>
<dbReference type="InterPro" id="IPR036866">
    <property type="entry name" value="RibonucZ/Hydroxyglut_hydro"/>
</dbReference>
<dbReference type="EMBL" id="UGOD01000001">
    <property type="protein sequence ID" value="STX50077.1"/>
    <property type="molecule type" value="Genomic_DNA"/>
</dbReference>
<evidence type="ECO:0000313" key="1">
    <source>
        <dbReference type="EMBL" id="STX50077.1"/>
    </source>
</evidence>
<proteinExistence type="predicted"/>
<evidence type="ECO:0000313" key="2">
    <source>
        <dbReference type="Proteomes" id="UP000254794"/>
    </source>
</evidence>
<dbReference type="RefSeq" id="WP_115329574.1">
    <property type="nucleotide sequence ID" value="NZ_CAAAHP010000003.1"/>
</dbReference>
<name>A0A378JGF9_9GAMM</name>
<gene>
    <name evidence="1" type="ORF">NCTC13316_00142</name>
</gene>
<dbReference type="PANTHER" id="PTHR42663">
    <property type="entry name" value="HYDROLASE C777.06C-RELATED-RELATED"/>
    <property type="match status" value="1"/>
</dbReference>
<sequence>MPLKITFLGAGSAFTVGDDNFQSNVLLESNGDSLLIDAGADLRLSLFALNRSYHDIHNIYITHLHSDHIGGLEWLALATYFDDTYPGKPTLYAEEKLMQALWHSLAGGLSTLAYQQASLNTYFNVQAIGKEHAFTWQKIQFKLIQAIHVYSNYHLLPCYGLLFSYGTSRIFYSADTQYNPYLIQQLNKEVDLFFHDCETQEIKSGVHAHYSELRQLPTEIKRKMWLYHYNNVQALPDAKADGFLGFVTRGQSFNFK</sequence>
<dbReference type="Proteomes" id="UP000254794">
    <property type="component" value="Unassembled WGS sequence"/>
</dbReference>
<dbReference type="GO" id="GO:0046872">
    <property type="term" value="F:metal ion binding"/>
    <property type="evidence" value="ECO:0007669"/>
    <property type="project" value="UniProtKB-KW"/>
</dbReference>
<dbReference type="AlphaFoldDB" id="A0A378JGF9"/>